<evidence type="ECO:0000313" key="1">
    <source>
        <dbReference type="EMBL" id="TXL74558.1"/>
    </source>
</evidence>
<organism evidence="1 2">
    <name type="scientific">Pantoea vagans</name>
    <dbReference type="NCBI Taxonomy" id="470934"/>
    <lineage>
        <taxon>Bacteria</taxon>
        <taxon>Pseudomonadati</taxon>
        <taxon>Pseudomonadota</taxon>
        <taxon>Gammaproteobacteria</taxon>
        <taxon>Enterobacterales</taxon>
        <taxon>Erwiniaceae</taxon>
        <taxon>Pantoea</taxon>
    </lineage>
</organism>
<gene>
    <name evidence="1" type="ORF">D9O29_22645</name>
</gene>
<accession>A0ABY3L9P1</accession>
<sequence length="125" mass="13582">MAFQSPAANFTEQRLDFTSLVNLSSHSSYVFKSASDYPDIGILKGSLLAVDRAIPFKHDQIVIANVGDDLVLRRLLLTPIAALQELDGPKTVTPMPSNQDVPVWGVIAYVLTDMAGSGFNFNEEA</sequence>
<dbReference type="SUPFAM" id="SSF51306">
    <property type="entry name" value="LexA/Signal peptidase"/>
    <property type="match status" value="1"/>
</dbReference>
<evidence type="ECO:0000313" key="2">
    <source>
        <dbReference type="Proteomes" id="UP000426772"/>
    </source>
</evidence>
<reference evidence="1 2" key="1">
    <citation type="submission" date="2018-10" db="EMBL/GenBank/DDBJ databases">
        <title>Draft genome sequence of Pantoea vagans isolated from corpses of the sugarcane aphid Melanaphis sacchari Zehntner.</title>
        <authorList>
            <person name="Toledo E."/>
            <person name="Pena G."/>
            <person name="Lozano L."/>
        </authorList>
    </citation>
    <scope>NUCLEOTIDE SEQUENCE [LARGE SCALE GENOMIC DNA]</scope>
    <source>
        <strain evidence="1 2">ET-90</strain>
    </source>
</reference>
<protein>
    <submittedName>
        <fullName evidence="1">Peptidase</fullName>
    </submittedName>
</protein>
<keyword evidence="2" id="KW-1185">Reference proteome</keyword>
<comment type="caution">
    <text evidence="1">The sequence shown here is derived from an EMBL/GenBank/DDBJ whole genome shotgun (WGS) entry which is preliminary data.</text>
</comment>
<dbReference type="RefSeq" id="WP_147790086.1">
    <property type="nucleotide sequence ID" value="NZ_RCNL01000015.1"/>
</dbReference>
<dbReference type="Proteomes" id="UP000426772">
    <property type="component" value="Unassembled WGS sequence"/>
</dbReference>
<proteinExistence type="predicted"/>
<dbReference type="Gene3D" id="2.10.109.10">
    <property type="entry name" value="Umud Fragment, subunit A"/>
    <property type="match status" value="1"/>
</dbReference>
<dbReference type="EMBL" id="RCNL01000015">
    <property type="protein sequence ID" value="TXL74558.1"/>
    <property type="molecule type" value="Genomic_DNA"/>
</dbReference>
<dbReference type="InterPro" id="IPR036286">
    <property type="entry name" value="LexA/Signal_pep-like_sf"/>
</dbReference>
<name>A0ABY3L9P1_9GAMM</name>